<feature type="compositionally biased region" description="Low complexity" evidence="1">
    <location>
        <begin position="9"/>
        <end position="30"/>
    </location>
</feature>
<dbReference type="Proteomes" id="UP000230750">
    <property type="component" value="Unassembled WGS sequence"/>
</dbReference>
<gene>
    <name evidence="3" type="ORF">BSL78_28945</name>
</gene>
<feature type="region of interest" description="Disordered" evidence="1">
    <location>
        <begin position="1"/>
        <end position="172"/>
    </location>
</feature>
<proteinExistence type="predicted"/>
<keyword evidence="2" id="KW-1133">Transmembrane helix</keyword>
<keyword evidence="2" id="KW-0812">Transmembrane</keyword>
<evidence type="ECO:0000313" key="4">
    <source>
        <dbReference type="Proteomes" id="UP000230750"/>
    </source>
</evidence>
<protein>
    <submittedName>
        <fullName evidence="3">Uncharacterized protein</fullName>
    </submittedName>
</protein>
<name>A0A2G8JEP2_STIJA</name>
<dbReference type="PANTHER" id="PTHR48465:SF1">
    <property type="entry name" value="PROTEIN SSUH2 HOMOLOG"/>
    <property type="match status" value="1"/>
</dbReference>
<comment type="caution">
    <text evidence="3">The sequence shown here is derived from an EMBL/GenBank/DDBJ whole genome shotgun (WGS) entry which is preliminary data.</text>
</comment>
<keyword evidence="2" id="KW-0472">Membrane</keyword>
<evidence type="ECO:0000256" key="2">
    <source>
        <dbReference type="SAM" id="Phobius"/>
    </source>
</evidence>
<dbReference type="InterPro" id="IPR052789">
    <property type="entry name" value="SSUH2_homolog"/>
</dbReference>
<evidence type="ECO:0000313" key="3">
    <source>
        <dbReference type="EMBL" id="PIK34231.1"/>
    </source>
</evidence>
<organism evidence="3 4">
    <name type="scientific">Stichopus japonicus</name>
    <name type="common">Sea cucumber</name>
    <dbReference type="NCBI Taxonomy" id="307972"/>
    <lineage>
        <taxon>Eukaryota</taxon>
        <taxon>Metazoa</taxon>
        <taxon>Echinodermata</taxon>
        <taxon>Eleutherozoa</taxon>
        <taxon>Echinozoa</taxon>
        <taxon>Holothuroidea</taxon>
        <taxon>Aspidochirotacea</taxon>
        <taxon>Aspidochirotida</taxon>
        <taxon>Stichopodidae</taxon>
        <taxon>Apostichopus</taxon>
    </lineage>
</organism>
<evidence type="ECO:0000256" key="1">
    <source>
        <dbReference type="SAM" id="MobiDB-lite"/>
    </source>
</evidence>
<feature type="compositionally biased region" description="Polar residues" evidence="1">
    <location>
        <begin position="116"/>
        <end position="128"/>
    </location>
</feature>
<feature type="transmembrane region" description="Helical" evidence="2">
    <location>
        <begin position="338"/>
        <end position="357"/>
    </location>
</feature>
<dbReference type="PANTHER" id="PTHR48465">
    <property type="entry name" value="PROTEIN SSUH2 HOMOLOG"/>
    <property type="match status" value="1"/>
</dbReference>
<accession>A0A2G8JEP2</accession>
<sequence length="497" mass="53645">MSENQRLLGQQQPKMYQGGQQNYPPAAAGYPQGGGGYPQGGGGYPQGGGGYPQGGAPGYQQGGNPPQPAASGNPQSQPQPGAGYPGGMPASGGGGGPEEPSYKGDVPDEDVEADPNNAQSNEPQSTAPPASAFDAISGYNQMDAALPPPSYQDALSSQGPPQRQDLPPAPSLNDEQAKEALMQFVSEKCCYGTGAATNMKINDIVQSSAFHYKLETFTEKRLTKYAFEPYRGQVIDSAANGPAPGPWNIAVNPPTLFQPGKVEVEVPHTASIKPCHDCRGAGFRSCHACLGRGQRRCDSCVEKGGYVTTAILIIIIIMVQTIDNAPSVWDMDATGIKAWFNVIVLTVVLFSICTYRTNNVNDSIVERTGLPDELIRGVSGQVAFKEELPLVWPVGHFQDQAINSASRELVEKHKNSFPLEKILMQEAEQLFKNSAIKLIKLFHPFYSSFQRHQITIVPVGEVHSQWNDKSFNYFVYGFENKVHAPDYPNKCCCCTIL</sequence>
<dbReference type="OrthoDB" id="3355217at2759"/>
<feature type="compositionally biased region" description="Gly residues" evidence="1">
    <location>
        <begin position="83"/>
        <end position="97"/>
    </location>
</feature>
<dbReference type="AlphaFoldDB" id="A0A2G8JEP2"/>
<feature type="compositionally biased region" description="Low complexity" evidence="1">
    <location>
        <begin position="62"/>
        <end position="82"/>
    </location>
</feature>
<keyword evidence="4" id="KW-1185">Reference proteome</keyword>
<feature type="transmembrane region" description="Helical" evidence="2">
    <location>
        <begin position="304"/>
        <end position="322"/>
    </location>
</feature>
<reference evidence="3 4" key="1">
    <citation type="journal article" date="2017" name="PLoS Biol.">
        <title>The sea cucumber genome provides insights into morphological evolution and visceral regeneration.</title>
        <authorList>
            <person name="Zhang X."/>
            <person name="Sun L."/>
            <person name="Yuan J."/>
            <person name="Sun Y."/>
            <person name="Gao Y."/>
            <person name="Zhang L."/>
            <person name="Li S."/>
            <person name="Dai H."/>
            <person name="Hamel J.F."/>
            <person name="Liu C."/>
            <person name="Yu Y."/>
            <person name="Liu S."/>
            <person name="Lin W."/>
            <person name="Guo K."/>
            <person name="Jin S."/>
            <person name="Xu P."/>
            <person name="Storey K.B."/>
            <person name="Huan P."/>
            <person name="Zhang T."/>
            <person name="Zhou Y."/>
            <person name="Zhang J."/>
            <person name="Lin C."/>
            <person name="Li X."/>
            <person name="Xing L."/>
            <person name="Huo D."/>
            <person name="Sun M."/>
            <person name="Wang L."/>
            <person name="Mercier A."/>
            <person name="Li F."/>
            <person name="Yang H."/>
            <person name="Xiang J."/>
        </authorList>
    </citation>
    <scope>NUCLEOTIDE SEQUENCE [LARGE SCALE GENOMIC DNA]</scope>
    <source>
        <strain evidence="3">Shaxun</strain>
        <tissue evidence="3">Muscle</tissue>
    </source>
</reference>
<feature type="compositionally biased region" description="Gly residues" evidence="1">
    <location>
        <begin position="31"/>
        <end position="61"/>
    </location>
</feature>
<dbReference type="EMBL" id="MRZV01002240">
    <property type="protein sequence ID" value="PIK34231.1"/>
    <property type="molecule type" value="Genomic_DNA"/>
</dbReference>